<evidence type="ECO:0000256" key="2">
    <source>
        <dbReference type="ARBA" id="ARBA00012483"/>
    </source>
</evidence>
<gene>
    <name evidence="11" type="ORF">C1H46_016819</name>
</gene>
<feature type="region of interest" description="Disordered" evidence="9">
    <location>
        <begin position="175"/>
        <end position="202"/>
    </location>
</feature>
<dbReference type="GO" id="GO:0061630">
    <property type="term" value="F:ubiquitin protein ligase activity"/>
    <property type="evidence" value="ECO:0007669"/>
    <property type="project" value="UniProtKB-EC"/>
</dbReference>
<evidence type="ECO:0000256" key="3">
    <source>
        <dbReference type="ARBA" id="ARBA00022679"/>
    </source>
</evidence>
<comment type="catalytic activity">
    <reaction evidence="1">
        <text>S-ubiquitinyl-[E2 ubiquitin-conjugating enzyme]-L-cysteine + [acceptor protein]-L-lysine = [E2 ubiquitin-conjugating enzyme]-L-cysteine + N(6)-ubiquitinyl-[acceptor protein]-L-lysine.</text>
        <dbReference type="EC" id="2.3.2.27"/>
    </reaction>
</comment>
<dbReference type="Gene3D" id="3.30.40.10">
    <property type="entry name" value="Zinc/RING finger domain, C3HC4 (zinc finger)"/>
    <property type="match status" value="1"/>
</dbReference>
<feature type="region of interest" description="Disordered" evidence="9">
    <location>
        <begin position="220"/>
        <end position="240"/>
    </location>
</feature>
<comment type="caution">
    <text evidence="11">The sequence shown here is derived from an EMBL/GenBank/DDBJ whole genome shotgun (WGS) entry which is preliminary data.</text>
</comment>
<keyword evidence="4" id="KW-0479">Metal-binding</keyword>
<accession>A0A540MGN9</accession>
<evidence type="ECO:0000256" key="8">
    <source>
        <dbReference type="PROSITE-ProRule" id="PRU00175"/>
    </source>
</evidence>
<reference evidence="11 12" key="1">
    <citation type="journal article" date="2019" name="G3 (Bethesda)">
        <title>Sequencing of a Wild Apple (Malus baccata) Genome Unravels the Differences Between Cultivated and Wild Apple Species Regarding Disease Resistance and Cold Tolerance.</title>
        <authorList>
            <person name="Chen X."/>
        </authorList>
    </citation>
    <scope>NUCLEOTIDE SEQUENCE [LARGE SCALE GENOMIC DNA]</scope>
    <source>
        <strain evidence="12">cv. Shandingzi</strain>
        <tissue evidence="11">Leaves</tissue>
    </source>
</reference>
<feature type="region of interest" description="Disordered" evidence="9">
    <location>
        <begin position="141"/>
        <end position="163"/>
    </location>
</feature>
<evidence type="ECO:0000256" key="9">
    <source>
        <dbReference type="SAM" id="MobiDB-lite"/>
    </source>
</evidence>
<protein>
    <recommendedName>
        <fullName evidence="2">RING-type E3 ubiquitin transferase</fullName>
        <ecNumber evidence="2">2.3.2.27</ecNumber>
    </recommendedName>
</protein>
<feature type="region of interest" description="Disordered" evidence="9">
    <location>
        <begin position="96"/>
        <end position="122"/>
    </location>
</feature>
<keyword evidence="5 8" id="KW-0863">Zinc-finger</keyword>
<dbReference type="PANTHER" id="PTHR46463:SF16">
    <property type="entry name" value="E3 UBIQUITIN-PROTEIN LIGASE RHF1A"/>
    <property type="match status" value="1"/>
</dbReference>
<dbReference type="EMBL" id="VIEB01000269">
    <property type="protein sequence ID" value="TQD97559.1"/>
    <property type="molecule type" value="Genomic_DNA"/>
</dbReference>
<dbReference type="PROSITE" id="PS50089">
    <property type="entry name" value="ZF_RING_2"/>
    <property type="match status" value="1"/>
</dbReference>
<feature type="compositionally biased region" description="Polar residues" evidence="9">
    <location>
        <begin position="1"/>
        <end position="11"/>
    </location>
</feature>
<proteinExistence type="predicted"/>
<evidence type="ECO:0000256" key="6">
    <source>
        <dbReference type="ARBA" id="ARBA00022786"/>
    </source>
</evidence>
<feature type="region of interest" description="Disordered" evidence="9">
    <location>
        <begin position="1"/>
        <end position="26"/>
    </location>
</feature>
<evidence type="ECO:0000256" key="1">
    <source>
        <dbReference type="ARBA" id="ARBA00000900"/>
    </source>
</evidence>
<dbReference type="STRING" id="106549.A0A540MGN9"/>
<dbReference type="AlphaFoldDB" id="A0A540MGN9"/>
<evidence type="ECO:0000259" key="10">
    <source>
        <dbReference type="PROSITE" id="PS50089"/>
    </source>
</evidence>
<evidence type="ECO:0000256" key="4">
    <source>
        <dbReference type="ARBA" id="ARBA00022723"/>
    </source>
</evidence>
<dbReference type="Pfam" id="PF13639">
    <property type="entry name" value="zf-RING_2"/>
    <property type="match status" value="1"/>
</dbReference>
<keyword evidence="7" id="KW-0862">Zinc</keyword>
<feature type="region of interest" description="Disordered" evidence="9">
    <location>
        <begin position="304"/>
        <end position="324"/>
    </location>
</feature>
<dbReference type="Proteomes" id="UP000315295">
    <property type="component" value="Unassembled WGS sequence"/>
</dbReference>
<dbReference type="EC" id="2.3.2.27" evidence="2"/>
<dbReference type="PANTHER" id="PTHR46463">
    <property type="entry name" value="ZINC FINGER, RING/FYVE/PHD-TYPE"/>
    <property type="match status" value="1"/>
</dbReference>
<feature type="compositionally biased region" description="Polar residues" evidence="9">
    <location>
        <begin position="103"/>
        <end position="112"/>
    </location>
</feature>
<dbReference type="InterPro" id="IPR001841">
    <property type="entry name" value="Znf_RING"/>
</dbReference>
<organism evidence="11 12">
    <name type="scientific">Malus baccata</name>
    <name type="common">Siberian crab apple</name>
    <name type="synonym">Pyrus baccata</name>
    <dbReference type="NCBI Taxonomy" id="106549"/>
    <lineage>
        <taxon>Eukaryota</taxon>
        <taxon>Viridiplantae</taxon>
        <taxon>Streptophyta</taxon>
        <taxon>Embryophyta</taxon>
        <taxon>Tracheophyta</taxon>
        <taxon>Spermatophyta</taxon>
        <taxon>Magnoliopsida</taxon>
        <taxon>eudicotyledons</taxon>
        <taxon>Gunneridae</taxon>
        <taxon>Pentapetalae</taxon>
        <taxon>rosids</taxon>
        <taxon>fabids</taxon>
        <taxon>Rosales</taxon>
        <taxon>Rosaceae</taxon>
        <taxon>Amygdaloideae</taxon>
        <taxon>Maleae</taxon>
        <taxon>Malus</taxon>
    </lineage>
</organism>
<dbReference type="InterPro" id="IPR013083">
    <property type="entry name" value="Znf_RING/FYVE/PHD"/>
</dbReference>
<keyword evidence="6" id="KW-0833">Ubl conjugation pathway</keyword>
<keyword evidence="12" id="KW-1185">Reference proteome</keyword>
<evidence type="ECO:0000313" key="11">
    <source>
        <dbReference type="EMBL" id="TQD97559.1"/>
    </source>
</evidence>
<dbReference type="SMART" id="SM00184">
    <property type="entry name" value="RING"/>
    <property type="match status" value="1"/>
</dbReference>
<keyword evidence="3" id="KW-0808">Transferase</keyword>
<evidence type="ECO:0000256" key="5">
    <source>
        <dbReference type="ARBA" id="ARBA00022771"/>
    </source>
</evidence>
<evidence type="ECO:0000313" key="12">
    <source>
        <dbReference type="Proteomes" id="UP000315295"/>
    </source>
</evidence>
<evidence type="ECO:0000256" key="7">
    <source>
        <dbReference type="ARBA" id="ARBA00022833"/>
    </source>
</evidence>
<name>A0A540MGN9_MALBA</name>
<feature type="domain" description="RING-type" evidence="10">
    <location>
        <begin position="34"/>
        <end position="74"/>
    </location>
</feature>
<dbReference type="GO" id="GO:0008270">
    <property type="term" value="F:zinc ion binding"/>
    <property type="evidence" value="ECO:0007669"/>
    <property type="project" value="UniProtKB-KW"/>
</dbReference>
<dbReference type="SUPFAM" id="SSF57850">
    <property type="entry name" value="RING/U-box"/>
    <property type="match status" value="1"/>
</dbReference>
<sequence>MASFAPSSSLNPKPVSAAPSSSPDLLDDSNEDSCSICLEPFNCDDPATITSCKHEYHLHCILEWSQRSKECPICWQLFSLKDPACQGLLAAIQNERNSRSRKTSSMAPQTYHSSEDFDVEHESFSDDSDLDERIMQHLAAASSRARYARRRERQRSSGLGPSHVFVFSNHENVPGFQQTYPISPEDSPTSQRPSVIQSPPSFICSTAANSDIPYKPRVLYGRPSPDGAHRPSPSETINLPDSIKSTLSAASARYKESISRSTRGFKEKLLARNNSVKELSKGVQREMNAGIAGVARMFERFDLTPKKPGAPTPVSGPSGGGTSNLSFKGKGVLETVIVHSCNNNGRVGDESSDAPSPVKAATADRVEVSSAQHHQCRITEQRPKLRQFPPYKMSSMINYETLGSYIPKVGATNQPN</sequence>